<accession>A0A0S2DP30</accession>
<dbReference type="PANTHER" id="PTHR34846">
    <property type="entry name" value="4-CARBOXYMUCONOLACTONE DECARBOXYLASE FAMILY PROTEIN (AFU_ORTHOLOGUE AFUA_6G11590)"/>
    <property type="match status" value="1"/>
</dbReference>
<dbReference type="Proteomes" id="UP000061569">
    <property type="component" value="Chromosome"/>
</dbReference>
<protein>
    <submittedName>
        <fullName evidence="1">Carboxymuconolactone decarboxylase family protein</fullName>
    </submittedName>
</protein>
<dbReference type="SUPFAM" id="SSF69118">
    <property type="entry name" value="AhpD-like"/>
    <property type="match status" value="1"/>
</dbReference>
<dbReference type="EMBL" id="CP013140">
    <property type="protein sequence ID" value="ALN59912.1"/>
    <property type="molecule type" value="Genomic_DNA"/>
</dbReference>
<dbReference type="Pfam" id="PF02627">
    <property type="entry name" value="CMD"/>
    <property type="match status" value="1"/>
</dbReference>
<dbReference type="PATRIC" id="fig|69.6.peg.4507"/>
<evidence type="ECO:0000313" key="1">
    <source>
        <dbReference type="EMBL" id="ALN59912.1"/>
    </source>
</evidence>
<dbReference type="PANTHER" id="PTHR34846:SF10">
    <property type="entry name" value="CYTOPLASMIC PROTEIN"/>
    <property type="match status" value="1"/>
</dbReference>
<sequence>MSARLDYNKVDPRGTQALLGLRKYIEHSGLEPSLVDLVNVRVSQINGCAYCIRAHTDEAVERGESHRRLHLLRVWPEGPFSERERAALAWAEAITHVGDPLDQAPVDDAVYARARAQFADSDLVALTYAAIAMNAWNRLAIAFRKPDPALAG</sequence>
<evidence type="ECO:0000313" key="2">
    <source>
        <dbReference type="Proteomes" id="UP000061569"/>
    </source>
</evidence>
<proteinExistence type="predicted"/>
<dbReference type="InterPro" id="IPR029032">
    <property type="entry name" value="AhpD-like"/>
</dbReference>
<dbReference type="GO" id="GO:0051920">
    <property type="term" value="F:peroxiredoxin activity"/>
    <property type="evidence" value="ECO:0007669"/>
    <property type="project" value="InterPro"/>
</dbReference>
<dbReference type="Gene3D" id="1.20.1290.10">
    <property type="entry name" value="AhpD-like"/>
    <property type="match status" value="1"/>
</dbReference>
<name>A0A0S2DP30_LYSEN</name>
<dbReference type="AlphaFoldDB" id="A0A0S2DP30"/>
<gene>
    <name evidence="1" type="ORF">GLE_4571</name>
</gene>
<reference evidence="1 2" key="1">
    <citation type="submission" date="2015-11" db="EMBL/GenBank/DDBJ databases">
        <title>Genome sequences of Lysobacter enzymogenes strain C3 and Lysobacter antibioticus ATCC 29479.</title>
        <authorList>
            <person name="Kobayashi D.Y."/>
        </authorList>
    </citation>
    <scope>NUCLEOTIDE SEQUENCE [LARGE SCALE GENOMIC DNA]</scope>
    <source>
        <strain evidence="1 2">C3</strain>
    </source>
</reference>
<dbReference type="KEGG" id="lez:GLE_4571"/>
<dbReference type="NCBIfam" id="TIGR00778">
    <property type="entry name" value="ahpD_dom"/>
    <property type="match status" value="1"/>
</dbReference>
<dbReference type="InterPro" id="IPR004675">
    <property type="entry name" value="AhpD_core"/>
</dbReference>
<dbReference type="STRING" id="69.GLE_4571"/>
<dbReference type="OrthoDB" id="9801997at2"/>
<dbReference type="InterPro" id="IPR003779">
    <property type="entry name" value="CMD-like"/>
</dbReference>
<organism evidence="1 2">
    <name type="scientific">Lysobacter enzymogenes</name>
    <dbReference type="NCBI Taxonomy" id="69"/>
    <lineage>
        <taxon>Bacteria</taxon>
        <taxon>Pseudomonadati</taxon>
        <taxon>Pseudomonadota</taxon>
        <taxon>Gammaproteobacteria</taxon>
        <taxon>Lysobacterales</taxon>
        <taxon>Lysobacteraceae</taxon>
        <taxon>Lysobacter</taxon>
    </lineage>
</organism>